<dbReference type="EMBL" id="MWUU01000016">
    <property type="protein sequence ID" value="PCF54214.1"/>
    <property type="molecule type" value="Genomic_DNA"/>
</dbReference>
<dbReference type="Pfam" id="PF04531">
    <property type="entry name" value="Phage_holin_1"/>
    <property type="match status" value="1"/>
</dbReference>
<dbReference type="Proteomes" id="UP000218335">
    <property type="component" value="Unassembled WGS sequence"/>
</dbReference>
<evidence type="ECO:0000313" key="2">
    <source>
        <dbReference type="EMBL" id="PCF54214.1"/>
    </source>
</evidence>
<accession>A0A2A4GVP9</accession>
<keyword evidence="1" id="KW-0472">Membrane</keyword>
<keyword evidence="1" id="KW-1133">Transmembrane helix</keyword>
<reference evidence="2 3" key="1">
    <citation type="journal article" date="2017" name="PLoS ONE">
        <title>Development of a real-time PCR for detection of Staphylococcus pseudintermedius using a novel automated comparison of whole-genome sequences.</title>
        <authorList>
            <person name="Verstappen K.M."/>
            <person name="Huijbregts L."/>
            <person name="Spaninks M."/>
            <person name="Wagenaar J.A."/>
            <person name="Fluit A.C."/>
            <person name="Duim B."/>
        </authorList>
    </citation>
    <scope>NUCLEOTIDE SEQUENCE [LARGE SCALE GENOMIC DNA]</scope>
    <source>
        <strain evidence="2 3">215070706401-1</strain>
    </source>
</reference>
<comment type="caution">
    <text evidence="2">The sequence shown here is derived from an EMBL/GenBank/DDBJ whole genome shotgun (WGS) entry which is preliminary data.</text>
</comment>
<proteinExistence type="predicted"/>
<evidence type="ECO:0000313" key="3">
    <source>
        <dbReference type="Proteomes" id="UP000218335"/>
    </source>
</evidence>
<gene>
    <name evidence="2" type="ORF">B5C08_10720</name>
</gene>
<protein>
    <submittedName>
        <fullName evidence="2">Holin</fullName>
    </submittedName>
</protein>
<evidence type="ECO:0000256" key="1">
    <source>
        <dbReference type="SAM" id="Phobius"/>
    </source>
</evidence>
<dbReference type="InterPro" id="IPR006485">
    <property type="entry name" value="Phage-like_holin"/>
</dbReference>
<sequence>MNKFKTNFGVRTRNPHFWAQMVASIFMPILVYYGVTAKQIASWGTLFKLVTDAVSNPYVFAKIGVSAYNVYADNTTPGFGDSVRALSYKKPKA</sequence>
<dbReference type="RefSeq" id="WP_096593957.1">
    <property type="nucleotide sequence ID" value="NZ_MWRM01000011.1"/>
</dbReference>
<dbReference type="AlphaFoldDB" id="A0A2A4GVP9"/>
<organism evidence="2 3">
    <name type="scientific">Staphylococcus delphini</name>
    <dbReference type="NCBI Taxonomy" id="53344"/>
    <lineage>
        <taxon>Bacteria</taxon>
        <taxon>Bacillati</taxon>
        <taxon>Bacillota</taxon>
        <taxon>Bacilli</taxon>
        <taxon>Bacillales</taxon>
        <taxon>Staphylococcaceae</taxon>
        <taxon>Staphylococcus</taxon>
        <taxon>Staphylococcus intermedius group</taxon>
    </lineage>
</organism>
<name>A0A2A4GVP9_9STAP</name>
<feature type="transmembrane region" description="Helical" evidence="1">
    <location>
        <begin position="17"/>
        <end position="35"/>
    </location>
</feature>
<keyword evidence="1" id="KW-0812">Transmembrane</keyword>